<dbReference type="OrthoDB" id="6556312at2"/>
<proteinExistence type="predicted"/>
<keyword evidence="2" id="KW-0472">Membrane</keyword>
<evidence type="ECO:0000313" key="4">
    <source>
        <dbReference type="Proteomes" id="UP000297762"/>
    </source>
</evidence>
<sequence length="208" mass="22313">MQEQEKRSEVSSDKALQKVSNQTSGNFKSEVANKKKILNAPSKIAILITALSALVASFFLRSPTIGNKLEIPLSQIIEDVASGSVTSLSDSDSAIVSKDFTVEISGGANEVRLLIWDFAAEDGDEVEIYVNGKSITPAFMIRNDPQSFSIPVPSKVQVKGIKDGGGGITYAVSCPGNSTYFNLAPEGNFNTYTMIAKPKASFRIKLSL</sequence>
<dbReference type="AlphaFoldDB" id="A0A4R9K7T6"/>
<evidence type="ECO:0000256" key="2">
    <source>
        <dbReference type="SAM" id="Phobius"/>
    </source>
</evidence>
<feature type="compositionally biased region" description="Basic and acidic residues" evidence="1">
    <location>
        <begin position="1"/>
        <end position="16"/>
    </location>
</feature>
<evidence type="ECO:0000313" key="3">
    <source>
        <dbReference type="EMBL" id="TGL61702.1"/>
    </source>
</evidence>
<organism evidence="3 4">
    <name type="scientific">Leptospira sarikeiensis</name>
    <dbReference type="NCBI Taxonomy" id="2484943"/>
    <lineage>
        <taxon>Bacteria</taxon>
        <taxon>Pseudomonadati</taxon>
        <taxon>Spirochaetota</taxon>
        <taxon>Spirochaetia</taxon>
        <taxon>Leptospirales</taxon>
        <taxon>Leptospiraceae</taxon>
        <taxon>Leptospira</taxon>
    </lineage>
</organism>
<feature type="transmembrane region" description="Helical" evidence="2">
    <location>
        <begin position="44"/>
        <end position="60"/>
    </location>
</feature>
<dbReference type="RefSeq" id="WP_135649355.1">
    <property type="nucleotide sequence ID" value="NZ_RQGF01000025.1"/>
</dbReference>
<reference evidence="3" key="1">
    <citation type="journal article" date="2019" name="PLoS Negl. Trop. Dis.">
        <title>Revisiting the worldwide diversity of Leptospira species in the environment.</title>
        <authorList>
            <person name="Vincent A.T."/>
            <person name="Schiettekatte O."/>
            <person name="Bourhy P."/>
            <person name="Veyrier F.J."/>
            <person name="Picardeau M."/>
        </authorList>
    </citation>
    <scope>NUCLEOTIDE SEQUENCE [LARGE SCALE GENOMIC DNA]</scope>
    <source>
        <strain evidence="3">201702455</strain>
    </source>
</reference>
<feature type="region of interest" description="Disordered" evidence="1">
    <location>
        <begin position="1"/>
        <end position="21"/>
    </location>
</feature>
<dbReference type="EMBL" id="RQGF01000025">
    <property type="protein sequence ID" value="TGL61702.1"/>
    <property type="molecule type" value="Genomic_DNA"/>
</dbReference>
<keyword evidence="2" id="KW-1133">Transmembrane helix</keyword>
<keyword evidence="4" id="KW-1185">Reference proteome</keyword>
<evidence type="ECO:0000256" key="1">
    <source>
        <dbReference type="SAM" id="MobiDB-lite"/>
    </source>
</evidence>
<comment type="caution">
    <text evidence="3">The sequence shown here is derived from an EMBL/GenBank/DDBJ whole genome shotgun (WGS) entry which is preliminary data.</text>
</comment>
<accession>A0A4R9K7T6</accession>
<gene>
    <name evidence="3" type="ORF">EHQ64_10070</name>
</gene>
<protein>
    <submittedName>
        <fullName evidence="3">Uncharacterized protein</fullName>
    </submittedName>
</protein>
<dbReference type="Proteomes" id="UP000297762">
    <property type="component" value="Unassembled WGS sequence"/>
</dbReference>
<keyword evidence="2" id="KW-0812">Transmembrane</keyword>
<name>A0A4R9K7T6_9LEPT</name>